<evidence type="ECO:0000313" key="3">
    <source>
        <dbReference type="Proteomes" id="UP001499852"/>
    </source>
</evidence>
<evidence type="ECO:0000256" key="1">
    <source>
        <dbReference type="ARBA" id="ARBA00022649"/>
    </source>
</evidence>
<reference evidence="3" key="1">
    <citation type="journal article" date="2019" name="Int. J. Syst. Evol. Microbiol.">
        <title>The Global Catalogue of Microorganisms (GCM) 10K type strain sequencing project: providing services to taxonomists for standard genome sequencing and annotation.</title>
        <authorList>
            <consortium name="The Broad Institute Genomics Platform"/>
            <consortium name="The Broad Institute Genome Sequencing Center for Infectious Disease"/>
            <person name="Wu L."/>
            <person name="Ma J."/>
        </authorList>
    </citation>
    <scope>NUCLEOTIDE SEQUENCE [LARGE SCALE GENOMIC DNA]</scope>
    <source>
        <strain evidence="3">JCM 18053</strain>
    </source>
</reference>
<sequence length="106" mass="12933">MSAWRIHPAAEQELEDAVDHYLGIDAKLAYSFDEHYRHYRDQICQNPFMFNVRRKDVRRVNLTPRFGEYYIAYMVWKEKVVILAVAHAKRRPYYWRNRILEGKDLL</sequence>
<comment type="caution">
    <text evidence="2">The sequence shown here is derived from an EMBL/GenBank/DDBJ whole genome shotgun (WGS) entry which is preliminary data.</text>
</comment>
<accession>A0ABP9PAD3</accession>
<dbReference type="EMBL" id="BAABIA010000006">
    <property type="protein sequence ID" value="GAA5143392.1"/>
    <property type="molecule type" value="Genomic_DNA"/>
</dbReference>
<dbReference type="InterPro" id="IPR007712">
    <property type="entry name" value="RelE/ParE_toxin"/>
</dbReference>
<evidence type="ECO:0000313" key="2">
    <source>
        <dbReference type="EMBL" id="GAA5143392.1"/>
    </source>
</evidence>
<name>A0ABP9PAD3_9BACT</name>
<gene>
    <name evidence="2" type="ORF">GCM10023213_31080</name>
</gene>
<keyword evidence="3" id="KW-1185">Reference proteome</keyword>
<organism evidence="2 3">
    <name type="scientific">Prosthecobacter algae</name>
    <dbReference type="NCBI Taxonomy" id="1144682"/>
    <lineage>
        <taxon>Bacteria</taxon>
        <taxon>Pseudomonadati</taxon>
        <taxon>Verrucomicrobiota</taxon>
        <taxon>Verrucomicrobiia</taxon>
        <taxon>Verrucomicrobiales</taxon>
        <taxon>Verrucomicrobiaceae</taxon>
        <taxon>Prosthecobacter</taxon>
    </lineage>
</organism>
<proteinExistence type="predicted"/>
<dbReference type="RefSeq" id="WP_345737296.1">
    <property type="nucleotide sequence ID" value="NZ_BAABIA010000006.1"/>
</dbReference>
<dbReference type="Proteomes" id="UP001499852">
    <property type="component" value="Unassembled WGS sequence"/>
</dbReference>
<evidence type="ECO:0008006" key="4">
    <source>
        <dbReference type="Google" id="ProtNLM"/>
    </source>
</evidence>
<dbReference type="InterPro" id="IPR035093">
    <property type="entry name" value="RelE/ParE_toxin_dom_sf"/>
</dbReference>
<protein>
    <recommendedName>
        <fullName evidence="4">ParE-like toxin of type II ParDE toxin-antitoxin system</fullName>
    </recommendedName>
</protein>
<dbReference type="Pfam" id="PF05016">
    <property type="entry name" value="ParE_toxin"/>
    <property type="match status" value="1"/>
</dbReference>
<dbReference type="Gene3D" id="3.30.2310.20">
    <property type="entry name" value="RelE-like"/>
    <property type="match status" value="1"/>
</dbReference>
<keyword evidence="1" id="KW-1277">Toxin-antitoxin system</keyword>